<proteinExistence type="predicted"/>
<dbReference type="AlphaFoldDB" id="A0A8J3NW09"/>
<reference evidence="1 2" key="1">
    <citation type="submission" date="2021-01" db="EMBL/GenBank/DDBJ databases">
        <title>Whole genome shotgun sequence of Catellatospora chokoriensis NBRC 107358.</title>
        <authorList>
            <person name="Komaki H."/>
            <person name="Tamura T."/>
        </authorList>
    </citation>
    <scope>NUCLEOTIDE SEQUENCE [LARGE SCALE GENOMIC DNA]</scope>
    <source>
        <strain evidence="1 2">NBRC 107358</strain>
    </source>
</reference>
<dbReference type="CDD" id="cd00448">
    <property type="entry name" value="YjgF_YER057c_UK114_family"/>
    <property type="match status" value="1"/>
</dbReference>
<dbReference type="GO" id="GO:0019239">
    <property type="term" value="F:deaminase activity"/>
    <property type="evidence" value="ECO:0007669"/>
    <property type="project" value="TreeGrafter"/>
</dbReference>
<dbReference type="SUPFAM" id="SSF55298">
    <property type="entry name" value="YjgF-like"/>
    <property type="match status" value="1"/>
</dbReference>
<sequence length="120" mass="12601">MISHPDLPKPLGPYSPVVRAGDMLYVSAQAGVDPRTGQVPNGIAAECRQALDNIRRALEASGSSMVKVVKITLFYTRIEDLPEINAVFNEVFPTAPPARSAAIVGLAGGRSISIDAIAAT</sequence>
<dbReference type="InterPro" id="IPR035959">
    <property type="entry name" value="RutC-like_sf"/>
</dbReference>
<evidence type="ECO:0000313" key="2">
    <source>
        <dbReference type="Proteomes" id="UP000619293"/>
    </source>
</evidence>
<dbReference type="GO" id="GO:0005829">
    <property type="term" value="C:cytosol"/>
    <property type="evidence" value="ECO:0007669"/>
    <property type="project" value="TreeGrafter"/>
</dbReference>
<dbReference type="PANTHER" id="PTHR11803:SF39">
    <property type="entry name" value="2-IMINOBUTANOATE_2-IMINOPROPANOATE DEAMINASE"/>
    <property type="match status" value="1"/>
</dbReference>
<dbReference type="Gene3D" id="3.30.1330.40">
    <property type="entry name" value="RutC-like"/>
    <property type="match status" value="1"/>
</dbReference>
<dbReference type="Proteomes" id="UP000619293">
    <property type="component" value="Unassembled WGS sequence"/>
</dbReference>
<dbReference type="EMBL" id="BONG01000107">
    <property type="protein sequence ID" value="GIF94630.1"/>
    <property type="molecule type" value="Genomic_DNA"/>
</dbReference>
<gene>
    <name evidence="1" type="ORF">Cch02nite_80740</name>
</gene>
<dbReference type="PANTHER" id="PTHR11803">
    <property type="entry name" value="2-IMINOBUTANOATE/2-IMINOPROPANOATE DEAMINASE RIDA"/>
    <property type="match status" value="1"/>
</dbReference>
<evidence type="ECO:0000313" key="1">
    <source>
        <dbReference type="EMBL" id="GIF94630.1"/>
    </source>
</evidence>
<protein>
    <submittedName>
        <fullName evidence="1">RidA family protein</fullName>
    </submittedName>
</protein>
<organism evidence="1 2">
    <name type="scientific">Catellatospora chokoriensis</name>
    <dbReference type="NCBI Taxonomy" id="310353"/>
    <lineage>
        <taxon>Bacteria</taxon>
        <taxon>Bacillati</taxon>
        <taxon>Actinomycetota</taxon>
        <taxon>Actinomycetes</taxon>
        <taxon>Micromonosporales</taxon>
        <taxon>Micromonosporaceae</taxon>
        <taxon>Catellatospora</taxon>
    </lineage>
</organism>
<dbReference type="Pfam" id="PF01042">
    <property type="entry name" value="Ribonuc_L-PSP"/>
    <property type="match status" value="1"/>
</dbReference>
<comment type="caution">
    <text evidence="1">The sequence shown here is derived from an EMBL/GenBank/DDBJ whole genome shotgun (WGS) entry which is preliminary data.</text>
</comment>
<dbReference type="InterPro" id="IPR006175">
    <property type="entry name" value="YjgF/YER057c/UK114"/>
</dbReference>
<keyword evidence="2" id="KW-1185">Reference proteome</keyword>
<name>A0A8J3NW09_9ACTN</name>
<dbReference type="RefSeq" id="WP_203736760.1">
    <property type="nucleotide sequence ID" value="NZ_BAAALB010000019.1"/>
</dbReference>
<accession>A0A8J3NW09</accession>